<gene>
    <name evidence="1" type="ORF">GCM10022392_13950</name>
</gene>
<comment type="caution">
    <text evidence="1">The sequence shown here is derived from an EMBL/GenBank/DDBJ whole genome shotgun (WGS) entry which is preliminary data.</text>
</comment>
<keyword evidence="2" id="KW-1185">Reference proteome</keyword>
<dbReference type="RefSeq" id="WP_345102218.1">
    <property type="nucleotide sequence ID" value="NZ_BAABCV010000004.1"/>
</dbReference>
<evidence type="ECO:0000313" key="2">
    <source>
        <dbReference type="Proteomes" id="UP001500841"/>
    </source>
</evidence>
<sequence>MKTKLTLSVAIVLTGLLAVMLSFINKAEDPVDRIVAALQKWTDANPQEKVYLQTDKPYYLAGDTIWFKAYVTTGEKHQLSAISGALYVDLITEGDSLAKQLKLPITTGMAVGNFILDDDMLHEGNYRIRAYTQWMRNAGPEYFYDRTFSIGNSIANTVFAKIEYVYTKDGNKTKIKAILKYTDLKGRPLADKQVSYLLKKSWDVISSGGGKTDAAGELSINLPNNKPNELIQTYLTTKIAVTGAEVVAKNFPVKTASLQTDVQFFPEGGNLVAGIKSRIAFKATAPNGVGANITGSIVDNTGKEVAKIETRHLGMGYFVLTPEAGKTYSAEVTYPDGTSNTVKLLDIATDGYALSVFQTAKNDSVLVKVGASADALRSGNKNLSLVGQSNGKVYFSASVPVSNAFTLLYFPIKEIPSGIMQFTLFSADGQPLNERITFIQNRDDIKLNISSNKQTYTRREKVQLAVDAEDEAGAPVGGNFSISVVSETAVPSDEVNENSIFSQLLLSSDIKGYIEKPNYYFVNPNQETRENLDILMLTQGYRRFAWKNVLSGNTPAPYFTPEKLGTEIGGVIMGYNKKPVAYAKVAILNNKTGFFRDTVADQNGRFKFRRILFTEGAQFTIHGANARGKGRVIVKLNDYQRANVIANPNIGDINPDIPQQTKATIDNDIKQDQDLVKHGLISRVQQLKEVRIRAAKARVGTANIKENQADEVYRPDSRQPCSTLRECLEEMFHSRIRFTSVVSQDYGMLWIPTYQNQRYVVLIDSMRVTPEQYQDLLTDSVTNINKIYLVHESTAVQMKLLGMYAGQYRPPLPPVLAIYTKNGNFRYSKSDGTIDYSPKGYDLTRVFYSPKYDRPQDGPTPADLRSTVYWNPAVLTRTIGHANVSYFNSDQTGTYRVTIEGIDADGHLGRKTYRYSVQ</sequence>
<reference evidence="2" key="1">
    <citation type="journal article" date="2019" name="Int. J. Syst. Evol. Microbiol.">
        <title>The Global Catalogue of Microorganisms (GCM) 10K type strain sequencing project: providing services to taxonomists for standard genome sequencing and annotation.</title>
        <authorList>
            <consortium name="The Broad Institute Genomics Platform"/>
            <consortium name="The Broad Institute Genome Sequencing Center for Infectious Disease"/>
            <person name="Wu L."/>
            <person name="Ma J."/>
        </authorList>
    </citation>
    <scope>NUCLEOTIDE SEQUENCE [LARGE SCALE GENOMIC DNA]</scope>
    <source>
        <strain evidence="2">JCM 17085</strain>
    </source>
</reference>
<dbReference type="Proteomes" id="UP001500841">
    <property type="component" value="Unassembled WGS sequence"/>
</dbReference>
<organism evidence="1 2">
    <name type="scientific">Mucilaginibacter panaciglaebae</name>
    <dbReference type="NCBI Taxonomy" id="502331"/>
    <lineage>
        <taxon>Bacteria</taxon>
        <taxon>Pseudomonadati</taxon>
        <taxon>Bacteroidota</taxon>
        <taxon>Sphingobacteriia</taxon>
        <taxon>Sphingobacteriales</taxon>
        <taxon>Sphingobacteriaceae</taxon>
        <taxon>Mucilaginibacter</taxon>
    </lineage>
</organism>
<dbReference type="Gene3D" id="2.60.40.1930">
    <property type="match status" value="1"/>
</dbReference>
<evidence type="ECO:0000313" key="1">
    <source>
        <dbReference type="EMBL" id="GAA4092794.1"/>
    </source>
</evidence>
<accession>A0ABP7WNA9</accession>
<name>A0ABP7WNA9_9SPHI</name>
<dbReference type="EMBL" id="BAABCV010000004">
    <property type="protein sequence ID" value="GAA4092794.1"/>
    <property type="molecule type" value="Genomic_DNA"/>
</dbReference>
<proteinExistence type="predicted"/>
<keyword evidence="1" id="KW-0675">Receptor</keyword>
<protein>
    <submittedName>
        <fullName evidence="1">TonB-dependent receptor plug domain-containing protein</fullName>
    </submittedName>
</protein>